<keyword evidence="2" id="KW-0274">FAD</keyword>
<dbReference type="Gene3D" id="3.30.43.10">
    <property type="entry name" value="Uridine Diphospho-n-acetylenolpyruvylglucosamine Reductase, domain 2"/>
    <property type="match status" value="1"/>
</dbReference>
<evidence type="ECO:0000256" key="3">
    <source>
        <dbReference type="ARBA" id="ARBA00023002"/>
    </source>
</evidence>
<protein>
    <submittedName>
        <fullName evidence="5">FAD binding domain-containing protein</fullName>
    </submittedName>
</protein>
<evidence type="ECO:0000313" key="5">
    <source>
        <dbReference type="EMBL" id="GAA4492781.1"/>
    </source>
</evidence>
<dbReference type="Gene3D" id="3.30.390.50">
    <property type="entry name" value="CO dehydrogenase flavoprotein, C-terminal domain"/>
    <property type="match status" value="1"/>
</dbReference>
<accession>A0ABP8PUM3</accession>
<dbReference type="InterPro" id="IPR005107">
    <property type="entry name" value="CO_DH_flav_C"/>
</dbReference>
<dbReference type="RefSeq" id="WP_345463160.1">
    <property type="nucleotide sequence ID" value="NZ_BAABHF010000019.1"/>
</dbReference>
<dbReference type="SUPFAM" id="SSF55447">
    <property type="entry name" value="CO dehydrogenase flavoprotein C-terminal domain-like"/>
    <property type="match status" value="1"/>
</dbReference>
<dbReference type="Gene3D" id="3.30.465.10">
    <property type="match status" value="1"/>
</dbReference>
<comment type="caution">
    <text evidence="5">The sequence shown here is derived from an EMBL/GenBank/DDBJ whole genome shotgun (WGS) entry which is preliminary data.</text>
</comment>
<keyword evidence="1" id="KW-0285">Flavoprotein</keyword>
<evidence type="ECO:0000256" key="1">
    <source>
        <dbReference type="ARBA" id="ARBA00022630"/>
    </source>
</evidence>
<sequence length="281" mass="30576">MKPAPFQYRRPLDVAEALADLRAAPDGKLLAGGQSLLAVMNLRLSRPSHLIDIGRLGELDRIFDDEDSLIVGALCTHRRLETDPLVRRRVPLLAEAVGHVGHVSIRNQGTVGGSVAHADPAAELPAALVALDATLYVDRHGHPRREVPAEAFFLSFYTTVLEPAEMLTWIRVPAPECGTTWGFAEIARRRGDFASAGAAVVLSREAGVVRQVRCVLFGVADRPILLDTAVLTGRPVTDQTVEAYAADATRDLDPPDEPELRRAHARVCVTRALRDAARRET</sequence>
<keyword evidence="6" id="KW-1185">Reference proteome</keyword>
<dbReference type="SMART" id="SM01092">
    <property type="entry name" value="CO_deh_flav_C"/>
    <property type="match status" value="1"/>
</dbReference>
<dbReference type="InterPro" id="IPR051312">
    <property type="entry name" value="Diverse_Substr_Oxidored"/>
</dbReference>
<dbReference type="PROSITE" id="PS51387">
    <property type="entry name" value="FAD_PCMH"/>
    <property type="match status" value="1"/>
</dbReference>
<dbReference type="InterPro" id="IPR036683">
    <property type="entry name" value="CO_DH_flav_C_dom_sf"/>
</dbReference>
<dbReference type="EMBL" id="BAABHF010000019">
    <property type="protein sequence ID" value="GAA4492781.1"/>
    <property type="molecule type" value="Genomic_DNA"/>
</dbReference>
<dbReference type="Pfam" id="PF00941">
    <property type="entry name" value="FAD_binding_5"/>
    <property type="match status" value="1"/>
</dbReference>
<dbReference type="InterPro" id="IPR036318">
    <property type="entry name" value="FAD-bd_PCMH-like_sf"/>
</dbReference>
<evidence type="ECO:0000256" key="2">
    <source>
        <dbReference type="ARBA" id="ARBA00022827"/>
    </source>
</evidence>
<evidence type="ECO:0000313" key="6">
    <source>
        <dbReference type="Proteomes" id="UP001500503"/>
    </source>
</evidence>
<feature type="domain" description="FAD-binding PCMH-type" evidence="4">
    <location>
        <begin position="1"/>
        <end position="177"/>
    </location>
</feature>
<dbReference type="Pfam" id="PF03450">
    <property type="entry name" value="CO_deh_flav_C"/>
    <property type="match status" value="1"/>
</dbReference>
<dbReference type="InterPro" id="IPR002346">
    <property type="entry name" value="Mopterin_DH_FAD-bd"/>
</dbReference>
<dbReference type="InterPro" id="IPR016166">
    <property type="entry name" value="FAD-bd_PCMH"/>
</dbReference>
<gene>
    <name evidence="5" type="ORF">GCM10023191_029210</name>
</gene>
<dbReference type="PANTHER" id="PTHR42659:SF2">
    <property type="entry name" value="XANTHINE DEHYDROGENASE SUBUNIT C-RELATED"/>
    <property type="match status" value="1"/>
</dbReference>
<dbReference type="Proteomes" id="UP001500503">
    <property type="component" value="Unassembled WGS sequence"/>
</dbReference>
<dbReference type="SUPFAM" id="SSF56176">
    <property type="entry name" value="FAD-binding/transporter-associated domain-like"/>
    <property type="match status" value="1"/>
</dbReference>
<name>A0ABP8PUM3_9ACTN</name>
<dbReference type="InterPro" id="IPR016167">
    <property type="entry name" value="FAD-bd_PCMH_sub1"/>
</dbReference>
<evidence type="ECO:0000259" key="4">
    <source>
        <dbReference type="PROSITE" id="PS51387"/>
    </source>
</evidence>
<reference evidence="6" key="1">
    <citation type="journal article" date="2019" name="Int. J. Syst. Evol. Microbiol.">
        <title>The Global Catalogue of Microorganisms (GCM) 10K type strain sequencing project: providing services to taxonomists for standard genome sequencing and annotation.</title>
        <authorList>
            <consortium name="The Broad Institute Genomics Platform"/>
            <consortium name="The Broad Institute Genome Sequencing Center for Infectious Disease"/>
            <person name="Wu L."/>
            <person name="Ma J."/>
        </authorList>
    </citation>
    <scope>NUCLEOTIDE SEQUENCE [LARGE SCALE GENOMIC DNA]</scope>
    <source>
        <strain evidence="6">JCM 17933</strain>
    </source>
</reference>
<organism evidence="5 6">
    <name type="scientific">Actinoallomurus oryzae</name>
    <dbReference type="NCBI Taxonomy" id="502180"/>
    <lineage>
        <taxon>Bacteria</taxon>
        <taxon>Bacillati</taxon>
        <taxon>Actinomycetota</taxon>
        <taxon>Actinomycetes</taxon>
        <taxon>Streptosporangiales</taxon>
        <taxon>Thermomonosporaceae</taxon>
        <taxon>Actinoallomurus</taxon>
    </lineage>
</organism>
<dbReference type="PANTHER" id="PTHR42659">
    <property type="entry name" value="XANTHINE DEHYDROGENASE SUBUNIT C-RELATED"/>
    <property type="match status" value="1"/>
</dbReference>
<keyword evidence="3" id="KW-0560">Oxidoreductase</keyword>
<dbReference type="InterPro" id="IPR016169">
    <property type="entry name" value="FAD-bd_PCMH_sub2"/>
</dbReference>
<proteinExistence type="predicted"/>